<proteinExistence type="predicted"/>
<keyword evidence="1" id="KW-1185">Reference proteome</keyword>
<dbReference type="InParanoid" id="A0A5K4F5L4"/>
<organism evidence="1 2">
    <name type="scientific">Schistosoma mansoni</name>
    <name type="common">Blood fluke</name>
    <dbReference type="NCBI Taxonomy" id="6183"/>
    <lineage>
        <taxon>Eukaryota</taxon>
        <taxon>Metazoa</taxon>
        <taxon>Spiralia</taxon>
        <taxon>Lophotrochozoa</taxon>
        <taxon>Platyhelminthes</taxon>
        <taxon>Trematoda</taxon>
        <taxon>Digenea</taxon>
        <taxon>Strigeidida</taxon>
        <taxon>Schistosomatoidea</taxon>
        <taxon>Schistosomatidae</taxon>
        <taxon>Schistosoma</taxon>
    </lineage>
</organism>
<dbReference type="AlphaFoldDB" id="A0A5K4F5L4"/>
<evidence type="ECO:0000313" key="1">
    <source>
        <dbReference type="Proteomes" id="UP000008854"/>
    </source>
</evidence>
<sequence>MKCFENTILSILDDFFVKKLMVYTIEPDQRFAICQKSIRIRSASEDTLVKHYTAKILKVTG</sequence>
<evidence type="ECO:0000313" key="2">
    <source>
        <dbReference type="WBParaSite" id="Smp_330890.1"/>
    </source>
</evidence>
<dbReference type="Proteomes" id="UP000008854">
    <property type="component" value="Unassembled WGS sequence"/>
</dbReference>
<accession>A0A5K4F5L4</accession>
<protein>
    <submittedName>
        <fullName evidence="2">Transposase</fullName>
    </submittedName>
</protein>
<dbReference type="WBParaSite" id="Smp_330890.1">
    <property type="protein sequence ID" value="Smp_330890.1"/>
    <property type="gene ID" value="Smp_330890"/>
</dbReference>
<reference evidence="1" key="1">
    <citation type="journal article" date="2012" name="PLoS Negl. Trop. Dis.">
        <title>A systematically improved high quality genome and transcriptome of the human blood fluke Schistosoma mansoni.</title>
        <authorList>
            <person name="Protasio A.V."/>
            <person name="Tsai I.J."/>
            <person name="Babbage A."/>
            <person name="Nichol S."/>
            <person name="Hunt M."/>
            <person name="Aslett M.A."/>
            <person name="De Silva N."/>
            <person name="Velarde G.S."/>
            <person name="Anderson T.J."/>
            <person name="Clark R.C."/>
            <person name="Davidson C."/>
            <person name="Dillon G.P."/>
            <person name="Holroyd N.E."/>
            <person name="LoVerde P.T."/>
            <person name="Lloyd C."/>
            <person name="McQuillan J."/>
            <person name="Oliveira G."/>
            <person name="Otto T.D."/>
            <person name="Parker-Manuel S.J."/>
            <person name="Quail M.A."/>
            <person name="Wilson R.A."/>
            <person name="Zerlotini A."/>
            <person name="Dunne D.W."/>
            <person name="Berriman M."/>
        </authorList>
    </citation>
    <scope>NUCLEOTIDE SEQUENCE [LARGE SCALE GENOMIC DNA]</scope>
    <source>
        <strain evidence="1">Puerto Rican</strain>
    </source>
</reference>
<reference evidence="2" key="2">
    <citation type="submission" date="2019-11" db="UniProtKB">
        <authorList>
            <consortium name="WormBaseParasite"/>
        </authorList>
    </citation>
    <scope>IDENTIFICATION</scope>
    <source>
        <strain evidence="2">Puerto Rican</strain>
    </source>
</reference>
<name>A0A5K4F5L4_SCHMA</name>